<comment type="caution">
    <text evidence="5">The sequence shown here is derived from an EMBL/GenBank/DDBJ whole genome shotgun (WGS) entry which is preliminary data.</text>
</comment>
<evidence type="ECO:0000313" key="5">
    <source>
        <dbReference type="EMBL" id="RGE90165.1"/>
    </source>
</evidence>
<protein>
    <submittedName>
        <fullName evidence="5">Extracellular solute-binding protein</fullName>
    </submittedName>
</protein>
<dbReference type="SUPFAM" id="SSF53850">
    <property type="entry name" value="Periplasmic binding protein-like II"/>
    <property type="match status" value="1"/>
</dbReference>
<dbReference type="PANTHER" id="PTHR30061">
    <property type="entry name" value="MALTOSE-BINDING PERIPLASMIC PROTEIN"/>
    <property type="match status" value="1"/>
</dbReference>
<dbReference type="OrthoDB" id="9768630at2"/>
<keyword evidence="4" id="KW-0812">Transmembrane</keyword>
<accession>A0A3E3K6E7</accession>
<name>A0A3E3K6E7_9FIRM</name>
<keyword evidence="3" id="KW-0732">Signal</keyword>
<evidence type="ECO:0000313" key="6">
    <source>
        <dbReference type="Proteomes" id="UP000261080"/>
    </source>
</evidence>
<keyword evidence="4" id="KW-0472">Membrane</keyword>
<dbReference type="Proteomes" id="UP000261080">
    <property type="component" value="Unassembled WGS sequence"/>
</dbReference>
<proteinExistence type="inferred from homology"/>
<comment type="similarity">
    <text evidence="1">Belongs to the bacterial solute-binding protein 1 family.</text>
</comment>
<organism evidence="5 6">
    <name type="scientific">Sellimonas intestinalis</name>
    <dbReference type="NCBI Taxonomy" id="1653434"/>
    <lineage>
        <taxon>Bacteria</taxon>
        <taxon>Bacillati</taxon>
        <taxon>Bacillota</taxon>
        <taxon>Clostridia</taxon>
        <taxon>Lachnospirales</taxon>
        <taxon>Lachnospiraceae</taxon>
        <taxon>Sellimonas</taxon>
    </lineage>
</organism>
<sequence length="482" mass="53928">MTDTKQKAKINPKNKEKDSIILCRKTIIFYLNTWPWETMKPTENTGGEKMRKKVISALLISAMIAGLCMGCGTSSSGDGAKDSSDGKKKVVVWAWDVEYNIPVMEEAAKRYEEKHSDVDIEIMEYAYDDITQKLNTNLSSGITDGLPNIILSEDANVQKYIQSYPGEFKDMSDIVDFSNFAEYKVEVLTMDDGVYGVPFDIGTEGLFYRKDYLEQAGYTKEDLTDITWDELIEIGKKVKEVTGKDLMTMDPNSMTIMRDFMQSSGTWYFKEDGDLNIAENPVIEEGCRIYKELMNSGVIKLTTGWGDMAAALNNGDVASIVSGCWIVPTITAQEDQSGLWEVTRMPRLNIEQGTNYGNRGGSNWLVLEHAKNSDIAADFLNEIYANDTEFYETILTEIGAIGAYIPAQSSEAYKEPVEYFSGEPIWANFAEWAKHVPPISVGVYSDEVDSTLVTQMANVLNDSTSIPDMLKTVEDLVKSQIQ</sequence>
<evidence type="ECO:0000256" key="1">
    <source>
        <dbReference type="ARBA" id="ARBA00008520"/>
    </source>
</evidence>
<dbReference type="EMBL" id="QVLX01000001">
    <property type="protein sequence ID" value="RGE90165.1"/>
    <property type="molecule type" value="Genomic_DNA"/>
</dbReference>
<evidence type="ECO:0000256" key="2">
    <source>
        <dbReference type="ARBA" id="ARBA00022448"/>
    </source>
</evidence>
<dbReference type="Pfam" id="PF13416">
    <property type="entry name" value="SBP_bac_8"/>
    <property type="match status" value="1"/>
</dbReference>
<gene>
    <name evidence="5" type="ORF">DW016_02655</name>
</gene>
<dbReference type="InterPro" id="IPR006059">
    <property type="entry name" value="SBP"/>
</dbReference>
<feature type="transmembrane region" description="Helical" evidence="4">
    <location>
        <begin position="54"/>
        <end position="75"/>
    </location>
</feature>
<keyword evidence="2" id="KW-0813">Transport</keyword>
<dbReference type="PANTHER" id="PTHR30061:SF50">
    <property type="entry name" value="MALTOSE_MALTODEXTRIN-BINDING PERIPLASMIC PROTEIN"/>
    <property type="match status" value="1"/>
</dbReference>
<reference evidence="5 6" key="1">
    <citation type="submission" date="2018-08" db="EMBL/GenBank/DDBJ databases">
        <title>A genome reference for cultivated species of the human gut microbiota.</title>
        <authorList>
            <person name="Zou Y."/>
            <person name="Xue W."/>
            <person name="Luo G."/>
        </authorList>
    </citation>
    <scope>NUCLEOTIDE SEQUENCE [LARGE SCALE GENOMIC DNA]</scope>
    <source>
        <strain evidence="5 6">AF37-2AT</strain>
    </source>
</reference>
<keyword evidence="6" id="KW-1185">Reference proteome</keyword>
<keyword evidence="4" id="KW-1133">Transmembrane helix</keyword>
<dbReference type="GO" id="GO:0042956">
    <property type="term" value="P:maltodextrin transmembrane transport"/>
    <property type="evidence" value="ECO:0007669"/>
    <property type="project" value="TreeGrafter"/>
</dbReference>
<evidence type="ECO:0000256" key="3">
    <source>
        <dbReference type="ARBA" id="ARBA00022729"/>
    </source>
</evidence>
<dbReference type="GO" id="GO:1901982">
    <property type="term" value="F:maltose binding"/>
    <property type="evidence" value="ECO:0007669"/>
    <property type="project" value="TreeGrafter"/>
</dbReference>
<evidence type="ECO:0000256" key="4">
    <source>
        <dbReference type="SAM" id="Phobius"/>
    </source>
</evidence>
<dbReference type="Gene3D" id="3.40.190.10">
    <property type="entry name" value="Periplasmic binding protein-like II"/>
    <property type="match status" value="1"/>
</dbReference>
<dbReference type="AlphaFoldDB" id="A0A3E3K6E7"/>
<dbReference type="GO" id="GO:0015768">
    <property type="term" value="P:maltose transport"/>
    <property type="evidence" value="ECO:0007669"/>
    <property type="project" value="TreeGrafter"/>
</dbReference>
<dbReference type="GO" id="GO:0055052">
    <property type="term" value="C:ATP-binding cassette (ABC) transporter complex, substrate-binding subunit-containing"/>
    <property type="evidence" value="ECO:0007669"/>
    <property type="project" value="TreeGrafter"/>
</dbReference>